<gene>
    <name evidence="1" type="ORF">IMF26_02980</name>
</gene>
<proteinExistence type="predicted"/>
<protein>
    <submittedName>
        <fullName evidence="1">Uncharacterized protein</fullName>
    </submittedName>
</protein>
<sequence length="45" mass="5186">MRYWRKAPDCDGQRNKWTGVFGEGFFGEGFFGEGFFMKGMAGLRL</sequence>
<accession>A0AAT9LFW1</accession>
<dbReference type="KEGG" id="fcz:IMF26_02980"/>
<dbReference type="AlphaFoldDB" id="A0AAT9LFW1"/>
<reference evidence="1" key="2">
    <citation type="journal article" date="2023" name="Biology">
        <title>Prokaryotic Life Associated with Coal-Fire Gas Vents Revealed by Metagenomics.</title>
        <authorList>
            <person name="Kadnikov V.V."/>
            <person name="Mardanov A.V."/>
            <person name="Beletsky A.V."/>
            <person name="Karnachuk O.V."/>
            <person name="Ravin N.V."/>
        </authorList>
    </citation>
    <scope>NUCLEOTIDE SEQUENCE</scope>
    <source>
        <strain evidence="1">Bu02</strain>
    </source>
</reference>
<reference evidence="1" key="1">
    <citation type="submission" date="2020-10" db="EMBL/GenBank/DDBJ databases">
        <authorList>
            <person name="Kadnikov V."/>
            <person name="Beletsky A.V."/>
            <person name="Mardanov A.V."/>
            <person name="Karnachuk O.V."/>
            <person name="Ravin N.V."/>
        </authorList>
    </citation>
    <scope>NUCLEOTIDE SEQUENCE</scope>
    <source>
        <strain evidence="1">Bu02</strain>
    </source>
</reference>
<organism evidence="1">
    <name type="scientific">Candidatus Fermentithermobacillus carboniphilus</name>
    <dbReference type="NCBI Taxonomy" id="3085328"/>
    <lineage>
        <taxon>Bacteria</taxon>
        <taxon>Bacillati</taxon>
        <taxon>Bacillota</taxon>
        <taxon>Candidatus Fermentithermobacillia</taxon>
        <taxon>Candidatus Fermentithermobacillales</taxon>
        <taxon>Candidatus Fermentithermobacillaceae</taxon>
        <taxon>Candidatus Fermentithermobacillus</taxon>
    </lineage>
</organism>
<dbReference type="EMBL" id="CP062796">
    <property type="protein sequence ID" value="QUL99048.1"/>
    <property type="molecule type" value="Genomic_DNA"/>
</dbReference>
<name>A0AAT9LFW1_9FIRM</name>
<evidence type="ECO:0000313" key="1">
    <source>
        <dbReference type="EMBL" id="QUL99048.1"/>
    </source>
</evidence>